<dbReference type="EC" id="1.2.4.2" evidence="2"/>
<gene>
    <name evidence="2" type="ORF">B1B_00213</name>
</gene>
<dbReference type="AlphaFoldDB" id="T1C1T3"/>
<name>T1C1T3_9ZZZZ</name>
<proteinExistence type="predicted"/>
<sequence>MAAVLVLTVVLVAAAYGVVQYESLRAPSGPTLTIWTYPSFFDSGLHPNRTLATIVGGFENLTGSTVVLEYPTGDLASALLSARPGTLPDVVLGLDEITAGQVEKAGLLFPYTPPNLVSVNATLAGALGPPGEVTPYEFGYLGLDYGRNFNNASGRPFGGGDFFTNLSAQPALASQFIYEDPVAGSIVGEEFLAWQVEFYTHVLHENWTGFWTGLLSHCPSSCPVTAPDWTDAFNAFSSGQGQSLVSYTTDTAYNAYFRYGGAVNSTVAFVGGHAYGWETVYGAGILRSSPRIPLAERFVNWMLSGTVQSLVATNEWEYPANQTALADLPSVYSLALSPSEITPLDPYLPPLQASQEISQWILELVALGV</sequence>
<keyword evidence="1" id="KW-0732">Signal</keyword>
<keyword evidence="2" id="KW-0560">Oxidoreductase</keyword>
<protein>
    <submittedName>
        <fullName evidence="2">ABC transporter periplasmic-binding protein</fullName>
        <ecNumber evidence="2">1.2.4.2</ecNumber>
    </submittedName>
</protein>
<accession>T1C1T3</accession>
<reference evidence="2" key="1">
    <citation type="submission" date="2013-08" db="EMBL/GenBank/DDBJ databases">
        <authorList>
            <person name="Mendez C."/>
            <person name="Richter M."/>
            <person name="Ferrer M."/>
            <person name="Sanchez J."/>
        </authorList>
    </citation>
    <scope>NUCLEOTIDE SEQUENCE</scope>
</reference>
<dbReference type="GO" id="GO:0004591">
    <property type="term" value="F:oxoglutarate dehydrogenase (succinyl-transferring) activity"/>
    <property type="evidence" value="ECO:0007669"/>
    <property type="project" value="UniProtKB-EC"/>
</dbReference>
<dbReference type="SUPFAM" id="SSF53850">
    <property type="entry name" value="Periplasmic binding protein-like II"/>
    <property type="match status" value="1"/>
</dbReference>
<dbReference type="Gene3D" id="3.40.190.10">
    <property type="entry name" value="Periplasmic binding protein-like II"/>
    <property type="match status" value="2"/>
</dbReference>
<organism evidence="2">
    <name type="scientific">mine drainage metagenome</name>
    <dbReference type="NCBI Taxonomy" id="410659"/>
    <lineage>
        <taxon>unclassified sequences</taxon>
        <taxon>metagenomes</taxon>
        <taxon>ecological metagenomes</taxon>
    </lineage>
</organism>
<reference evidence="2" key="2">
    <citation type="journal article" date="2014" name="ISME J.">
        <title>Microbial stratification in low pH oxic and suboxic macroscopic growths along an acid mine drainage.</title>
        <authorList>
            <person name="Mendez-Garcia C."/>
            <person name="Mesa V."/>
            <person name="Sprenger R.R."/>
            <person name="Richter M."/>
            <person name="Diez M.S."/>
            <person name="Solano J."/>
            <person name="Bargiela R."/>
            <person name="Golyshina O.V."/>
            <person name="Manteca A."/>
            <person name="Ramos J.L."/>
            <person name="Gallego J.R."/>
            <person name="Llorente I."/>
            <person name="Martins Dos Santos V.A."/>
            <person name="Jensen O.N."/>
            <person name="Pelaez A.I."/>
            <person name="Sanchez J."/>
            <person name="Ferrer M."/>
        </authorList>
    </citation>
    <scope>NUCLEOTIDE SEQUENCE</scope>
</reference>
<dbReference type="PANTHER" id="PTHR30006:SF2">
    <property type="entry name" value="ABC TRANSPORTER SUBSTRATE-BINDING PROTEIN"/>
    <property type="match status" value="1"/>
</dbReference>
<dbReference type="EMBL" id="AUZY01000164">
    <property type="protein sequence ID" value="EQD79431.1"/>
    <property type="molecule type" value="Genomic_DNA"/>
</dbReference>
<evidence type="ECO:0000313" key="2">
    <source>
        <dbReference type="EMBL" id="EQD79431.1"/>
    </source>
</evidence>
<dbReference type="PANTHER" id="PTHR30006">
    <property type="entry name" value="THIAMINE-BINDING PERIPLASMIC PROTEIN-RELATED"/>
    <property type="match status" value="1"/>
</dbReference>
<evidence type="ECO:0000256" key="1">
    <source>
        <dbReference type="ARBA" id="ARBA00022729"/>
    </source>
</evidence>
<comment type="caution">
    <text evidence="2">The sequence shown here is derived from an EMBL/GenBank/DDBJ whole genome shotgun (WGS) entry which is preliminary data.</text>
</comment>